<evidence type="ECO:0000256" key="1">
    <source>
        <dbReference type="SAM" id="SignalP"/>
    </source>
</evidence>
<organism evidence="2 3">
    <name type="scientific">Treponema ruminis</name>
    <dbReference type="NCBI Taxonomy" id="744515"/>
    <lineage>
        <taxon>Bacteria</taxon>
        <taxon>Pseudomonadati</taxon>
        <taxon>Spirochaetota</taxon>
        <taxon>Spirochaetia</taxon>
        <taxon>Spirochaetales</taxon>
        <taxon>Treponemataceae</taxon>
        <taxon>Treponema</taxon>
    </lineage>
</organism>
<sequence>MKLKKFLSFSAFSLVFSLQISPLFAQSDSDFDDVDSLFETSEDSESAIVTSDSADGTNYNIQLGSLEFPIEISGNMNTELGGAFIREDQVNDATFYFDFKNYIYFITRPDKYLTLRGTLKTTMPKDSSDTAQEQSNHLLYIYEMYFDYLVLDHLYITAGKKKSVWGNIRLFSDYYDEKENITTTDNNQTSDVIDNNVYDAQYTNVLYDSREYISGIIKIPFWNHTFTALAMYNDETNVSSTKTENMSLAASLELIFFNTSINFFGRRFKLKETEESRTSSTTQLPIVGMELKRTLFNFDVYGQSIARVQDGTRAKEIFNSNFQDLSTFNRIVSTVGTYRMWTEHMPYFGFNIEFQNIYKPNPSATENYFTNRMALQVGMAKLGPDRNIKPAIQWNHNFTDHSGFIKPGIIFSRVLPHCDWKIGAKYEYGKVSIDPETGEQHKYTKLTAGTYITINLDY</sequence>
<feature type="chain" id="PRO_5030636016" evidence="1">
    <location>
        <begin position="26"/>
        <end position="458"/>
    </location>
</feature>
<evidence type="ECO:0000313" key="2">
    <source>
        <dbReference type="EMBL" id="MBB5225247.1"/>
    </source>
</evidence>
<dbReference type="EMBL" id="JACHFQ010000002">
    <property type="protein sequence ID" value="MBB5225247.1"/>
    <property type="molecule type" value="Genomic_DNA"/>
</dbReference>
<keyword evidence="1" id="KW-0732">Signal</keyword>
<dbReference type="RefSeq" id="WP_184657343.1">
    <property type="nucleotide sequence ID" value="NZ_CP031518.1"/>
</dbReference>
<proteinExistence type="predicted"/>
<protein>
    <submittedName>
        <fullName evidence="2">Uncharacterized protein</fullName>
    </submittedName>
</protein>
<keyword evidence="3" id="KW-1185">Reference proteome</keyword>
<comment type="caution">
    <text evidence="2">The sequence shown here is derived from an EMBL/GenBank/DDBJ whole genome shotgun (WGS) entry which is preliminary data.</text>
</comment>
<feature type="signal peptide" evidence="1">
    <location>
        <begin position="1"/>
        <end position="25"/>
    </location>
</feature>
<evidence type="ECO:0000313" key="3">
    <source>
        <dbReference type="Proteomes" id="UP000518887"/>
    </source>
</evidence>
<accession>A0A7W8G7D4</accession>
<dbReference type="AlphaFoldDB" id="A0A7W8G7D4"/>
<reference evidence="2 3" key="1">
    <citation type="submission" date="2020-08" db="EMBL/GenBank/DDBJ databases">
        <title>Genomic Encyclopedia of Type Strains, Phase IV (KMG-IV): sequencing the most valuable type-strain genomes for metagenomic binning, comparative biology and taxonomic classification.</title>
        <authorList>
            <person name="Goeker M."/>
        </authorList>
    </citation>
    <scope>NUCLEOTIDE SEQUENCE [LARGE SCALE GENOMIC DNA]</scope>
    <source>
        <strain evidence="2 3">DSM 103462</strain>
    </source>
</reference>
<gene>
    <name evidence="2" type="ORF">HNP76_000591</name>
</gene>
<dbReference type="Proteomes" id="UP000518887">
    <property type="component" value="Unassembled WGS sequence"/>
</dbReference>
<name>A0A7W8G7D4_9SPIR</name>